<dbReference type="Pfam" id="PF00931">
    <property type="entry name" value="NB-ARC"/>
    <property type="match status" value="1"/>
</dbReference>
<feature type="repeat" description="TPR" evidence="5">
    <location>
        <begin position="718"/>
        <end position="751"/>
    </location>
</feature>
<evidence type="ECO:0000256" key="3">
    <source>
        <dbReference type="ARBA" id="ARBA00023125"/>
    </source>
</evidence>
<dbReference type="Pfam" id="PF13424">
    <property type="entry name" value="TPR_12"/>
    <property type="match status" value="2"/>
</dbReference>
<feature type="compositionally biased region" description="Low complexity" evidence="7">
    <location>
        <begin position="242"/>
        <end position="259"/>
    </location>
</feature>
<feature type="repeat" description="TPR" evidence="5">
    <location>
        <begin position="878"/>
        <end position="911"/>
    </location>
</feature>
<dbReference type="PROSITE" id="PS50005">
    <property type="entry name" value="TPR"/>
    <property type="match status" value="3"/>
</dbReference>
<name>A0ABU0ZWB6_9ACTN</name>
<evidence type="ECO:0000256" key="7">
    <source>
        <dbReference type="SAM" id="MobiDB-lite"/>
    </source>
</evidence>
<dbReference type="PANTHER" id="PTHR35807">
    <property type="entry name" value="TRANSCRIPTIONAL REGULATOR REDD-RELATED"/>
    <property type="match status" value="1"/>
</dbReference>
<keyword evidence="10" id="KW-1185">Reference proteome</keyword>
<evidence type="ECO:0000256" key="6">
    <source>
        <dbReference type="PROSITE-ProRule" id="PRU01091"/>
    </source>
</evidence>
<dbReference type="InterPro" id="IPR005158">
    <property type="entry name" value="BTAD"/>
</dbReference>
<dbReference type="SUPFAM" id="SSF46894">
    <property type="entry name" value="C-terminal effector domain of the bipartite response regulators"/>
    <property type="match status" value="1"/>
</dbReference>
<dbReference type="SMART" id="SM00862">
    <property type="entry name" value="Trans_reg_C"/>
    <property type="match status" value="1"/>
</dbReference>
<evidence type="ECO:0000259" key="8">
    <source>
        <dbReference type="PROSITE" id="PS51755"/>
    </source>
</evidence>
<protein>
    <submittedName>
        <fullName evidence="9">BTAD domain-containing putative transcriptional regulator</fullName>
    </submittedName>
</protein>
<feature type="domain" description="OmpR/PhoB-type" evidence="8">
    <location>
        <begin position="1"/>
        <end position="84"/>
    </location>
</feature>
<feature type="region of interest" description="Disordered" evidence="7">
    <location>
        <begin position="233"/>
        <end position="259"/>
    </location>
</feature>
<dbReference type="Gene3D" id="1.10.10.10">
    <property type="entry name" value="Winged helix-like DNA-binding domain superfamily/Winged helix DNA-binding domain"/>
    <property type="match status" value="1"/>
</dbReference>
<comment type="caution">
    <text evidence="9">The sequence shown here is derived from an EMBL/GenBank/DDBJ whole genome shotgun (WGS) entry which is preliminary data.</text>
</comment>
<reference evidence="9 10" key="1">
    <citation type="submission" date="2023-08" db="EMBL/GenBank/DDBJ databases">
        <title>Phytohabitans sansha sp. nov., isolated from marine sediment.</title>
        <authorList>
            <person name="Zhao Y."/>
            <person name="Yi K."/>
        </authorList>
    </citation>
    <scope>NUCLEOTIDE SEQUENCE [LARGE SCALE GENOMIC DNA]</scope>
    <source>
        <strain evidence="9 10">ZYX-F-186</strain>
    </source>
</reference>
<dbReference type="Gene3D" id="3.40.50.300">
    <property type="entry name" value="P-loop containing nucleotide triphosphate hydrolases"/>
    <property type="match status" value="1"/>
</dbReference>
<dbReference type="InterPro" id="IPR036388">
    <property type="entry name" value="WH-like_DNA-bd_sf"/>
</dbReference>
<dbReference type="CDD" id="cd15831">
    <property type="entry name" value="BTAD"/>
    <property type="match status" value="1"/>
</dbReference>
<evidence type="ECO:0000313" key="10">
    <source>
        <dbReference type="Proteomes" id="UP001230908"/>
    </source>
</evidence>
<evidence type="ECO:0000256" key="1">
    <source>
        <dbReference type="ARBA" id="ARBA00005820"/>
    </source>
</evidence>
<dbReference type="Pfam" id="PF00486">
    <property type="entry name" value="Trans_reg_C"/>
    <property type="match status" value="1"/>
</dbReference>
<dbReference type="InterPro" id="IPR001867">
    <property type="entry name" value="OmpR/PhoB-type_DNA-bd"/>
</dbReference>
<dbReference type="InterPro" id="IPR016032">
    <property type="entry name" value="Sig_transdc_resp-reg_C-effctor"/>
</dbReference>
<dbReference type="PANTHER" id="PTHR35807:SF1">
    <property type="entry name" value="TRANSCRIPTIONAL REGULATOR REDD"/>
    <property type="match status" value="1"/>
</dbReference>
<keyword evidence="5" id="KW-0802">TPR repeat</keyword>
<dbReference type="PROSITE" id="PS51755">
    <property type="entry name" value="OMPR_PHOB"/>
    <property type="match status" value="1"/>
</dbReference>
<evidence type="ECO:0000256" key="4">
    <source>
        <dbReference type="ARBA" id="ARBA00023163"/>
    </source>
</evidence>
<evidence type="ECO:0000313" key="9">
    <source>
        <dbReference type="EMBL" id="MDQ7911091.1"/>
    </source>
</evidence>
<evidence type="ECO:0000256" key="2">
    <source>
        <dbReference type="ARBA" id="ARBA00023015"/>
    </source>
</evidence>
<dbReference type="InterPro" id="IPR027417">
    <property type="entry name" value="P-loop_NTPase"/>
</dbReference>
<keyword evidence="4" id="KW-0804">Transcription</keyword>
<dbReference type="PRINTS" id="PR00364">
    <property type="entry name" value="DISEASERSIST"/>
</dbReference>
<comment type="similarity">
    <text evidence="1">Belongs to the AfsR/DnrI/RedD regulatory family.</text>
</comment>
<dbReference type="SUPFAM" id="SSF52540">
    <property type="entry name" value="P-loop containing nucleoside triphosphate hydrolases"/>
    <property type="match status" value="1"/>
</dbReference>
<gene>
    <name evidence="9" type="ORF">RB614_42045</name>
</gene>
<dbReference type="RefSeq" id="WP_308718317.1">
    <property type="nucleotide sequence ID" value="NZ_JAVHUY010000070.1"/>
</dbReference>
<dbReference type="SMART" id="SM01043">
    <property type="entry name" value="BTAD"/>
    <property type="match status" value="1"/>
</dbReference>
<feature type="repeat" description="TPR" evidence="5">
    <location>
        <begin position="838"/>
        <end position="871"/>
    </location>
</feature>
<dbReference type="Pfam" id="PF03704">
    <property type="entry name" value="BTAD"/>
    <property type="match status" value="1"/>
</dbReference>
<dbReference type="EMBL" id="JAVHUY010000070">
    <property type="protein sequence ID" value="MDQ7911091.1"/>
    <property type="molecule type" value="Genomic_DNA"/>
</dbReference>
<keyword evidence="2" id="KW-0805">Transcription regulation</keyword>
<proteinExistence type="inferred from homology"/>
<accession>A0ABU0ZWB6</accession>
<feature type="DNA-binding region" description="OmpR/PhoB-type" evidence="6">
    <location>
        <begin position="1"/>
        <end position="84"/>
    </location>
</feature>
<dbReference type="SMART" id="SM00028">
    <property type="entry name" value="TPR"/>
    <property type="match status" value="5"/>
</dbReference>
<keyword evidence="3 6" id="KW-0238">DNA-binding</keyword>
<dbReference type="InterPro" id="IPR011990">
    <property type="entry name" value="TPR-like_helical_dom_sf"/>
</dbReference>
<dbReference type="InterPro" id="IPR002182">
    <property type="entry name" value="NB-ARC"/>
</dbReference>
<dbReference type="Gene3D" id="1.25.40.10">
    <property type="entry name" value="Tetratricopeptide repeat domain"/>
    <property type="match status" value="2"/>
</dbReference>
<dbReference type="SUPFAM" id="SSF48452">
    <property type="entry name" value="TPR-like"/>
    <property type="match status" value="3"/>
</dbReference>
<dbReference type="InterPro" id="IPR051677">
    <property type="entry name" value="AfsR-DnrI-RedD_regulator"/>
</dbReference>
<dbReference type="Proteomes" id="UP001230908">
    <property type="component" value="Unassembled WGS sequence"/>
</dbReference>
<sequence length="925" mass="100498">MEADNERGVVSLGPARQRTVLAVLLTAPAAVVSVDELVDRVWGPALPQRAHPILHTYLSRLRGVFAAAGGPALTRRSRGYQLEVDPSAVDAHQFRALVVEARQAVDDEHAETLWHEALGLWRGAPFADLDNDWLRAVAQQWEAQRFAAALDRNDVSLRRGGHASLLHELVAATSTYPMDERLAGQLMLALYRCGRQTDALAHYRLLHRRLVEEFGSDPSPRLRELHERVLRQDPQLAAPQPVTVTSSPSAGAAGPAGATPAQLPADIPVFAGRTTALRQLDTLLDTSGDPPSTVVITAIGGSAGIGKTTLALHWAHRQRHRFPDGQLYVNLRGFNPAGQAMSPPQALRTLLELLQVPPQRIPTSVEAQSGLYRGRLAGRRMLVLLDNARDADQVRPLLPGTPTTMVLVTSRNQLAGLVATEGAQPIRLDVLDDADARALLTGRLGAGRVAAEPVAVTQIISACAGLPLALAIVAARAATLPEFRLAVFADELTDSHGRLDALTGPDAATDVRAVFSWSYQALSPAAARLFRLLGLHAGPDISRPAAASLAGLPMPQTRRLLAELAGAHLLTEHRPGRYAFHDLLRAYAAELSQTLDAEPERRAARHRILDHYVHTAVPTACVLSSYLKPIHLDPPQPGVAPETLNAFDDAQRWFLDEQPALLAAVAAAAANGDDIHAWQLVWALRDFLHRRGDWHAHLETLHAALAAAQRLADPDRQASAHRNLGVAYRSLGRAADSVAHFQQALDLYTTLGDKRGQAVVHAGLSITCENEGRYREGLDHTERAIELYTDLGDPVGRAVCLSNKGHFQGLLGDPEQTLVSCRQALGPLEEHDHRDGQAHAWDTIGDAHRQLGQHQQAISSYQRAVDLFRAINSRHPHADTLNRLAETYLTTGDTDAARNAWREALTLLDEIGHPDADDIRKRLES</sequence>
<organism evidence="9 10">
    <name type="scientific">Phytohabitans maris</name>
    <dbReference type="NCBI Taxonomy" id="3071409"/>
    <lineage>
        <taxon>Bacteria</taxon>
        <taxon>Bacillati</taxon>
        <taxon>Actinomycetota</taxon>
        <taxon>Actinomycetes</taxon>
        <taxon>Micromonosporales</taxon>
        <taxon>Micromonosporaceae</taxon>
    </lineage>
</organism>
<evidence type="ECO:0000256" key="5">
    <source>
        <dbReference type="PROSITE-ProRule" id="PRU00339"/>
    </source>
</evidence>
<dbReference type="InterPro" id="IPR019734">
    <property type="entry name" value="TPR_rpt"/>
</dbReference>